<evidence type="ECO:0000313" key="5">
    <source>
        <dbReference type="Proteomes" id="UP001172155"/>
    </source>
</evidence>
<reference evidence="4" key="1">
    <citation type="submission" date="2023-06" db="EMBL/GenBank/DDBJ databases">
        <title>Genome-scale phylogeny and comparative genomics of the fungal order Sordariales.</title>
        <authorList>
            <consortium name="Lawrence Berkeley National Laboratory"/>
            <person name="Hensen N."/>
            <person name="Bonometti L."/>
            <person name="Westerberg I."/>
            <person name="Brannstrom I.O."/>
            <person name="Guillou S."/>
            <person name="Cros-Aarteil S."/>
            <person name="Calhoun S."/>
            <person name="Haridas S."/>
            <person name="Kuo A."/>
            <person name="Mondo S."/>
            <person name="Pangilinan J."/>
            <person name="Riley R."/>
            <person name="LaButti K."/>
            <person name="Andreopoulos B."/>
            <person name="Lipzen A."/>
            <person name="Chen C."/>
            <person name="Yanf M."/>
            <person name="Daum C."/>
            <person name="Ng V."/>
            <person name="Clum A."/>
            <person name="Steindorff A."/>
            <person name="Ohm R."/>
            <person name="Martin F."/>
            <person name="Silar P."/>
            <person name="Natvig D."/>
            <person name="Lalanne C."/>
            <person name="Gautier V."/>
            <person name="Ament-velasquez S.L."/>
            <person name="Kruys A."/>
            <person name="Hutchinson M.I."/>
            <person name="Powell A.J."/>
            <person name="Barry K."/>
            <person name="Miller A.N."/>
            <person name="Grigoriev I.V."/>
            <person name="Debuchy R."/>
            <person name="Gladieux P."/>
            <person name="Thoren M.H."/>
            <person name="Johannesson H."/>
        </authorList>
    </citation>
    <scope>NUCLEOTIDE SEQUENCE</scope>
    <source>
        <strain evidence="4">SMH3187-1</strain>
    </source>
</reference>
<feature type="compositionally biased region" description="Acidic residues" evidence="2">
    <location>
        <begin position="248"/>
        <end position="258"/>
    </location>
</feature>
<organism evidence="4 5">
    <name type="scientific">Schizothecium vesticola</name>
    <dbReference type="NCBI Taxonomy" id="314040"/>
    <lineage>
        <taxon>Eukaryota</taxon>
        <taxon>Fungi</taxon>
        <taxon>Dikarya</taxon>
        <taxon>Ascomycota</taxon>
        <taxon>Pezizomycotina</taxon>
        <taxon>Sordariomycetes</taxon>
        <taxon>Sordariomycetidae</taxon>
        <taxon>Sordariales</taxon>
        <taxon>Schizotheciaceae</taxon>
        <taxon>Schizothecium</taxon>
    </lineage>
</organism>
<evidence type="ECO:0000313" key="4">
    <source>
        <dbReference type="EMBL" id="KAK0743373.1"/>
    </source>
</evidence>
<gene>
    <name evidence="4" type="ORF">B0T18DRAFT_330341</name>
</gene>
<dbReference type="CDD" id="cd11399">
    <property type="entry name" value="bHLHzip_scHMS1_like"/>
    <property type="match status" value="1"/>
</dbReference>
<dbReference type="PANTHER" id="PTHR47336:SF2">
    <property type="entry name" value="TRANSCRIPTION FACTOR HMS1-RELATED"/>
    <property type="match status" value="1"/>
</dbReference>
<sequence>MFVALDEFNIDGLSAEESIDTRAGNTGPPAPAAAGSEVANTASAGNSPADHDIHSTSTSPTVVDAASQPSFQFPLDPSSHWVFQAPPPYDATTAAAPFGSLPTWELPAHLSQDGNQHLAQHQHLTQHQNEQQHRQHQPYPQPGRNFDAHGRDYHSFAALRPGDINVPLSPKEHLIRTNITPDLRNTLTLAQQEMLKTIAMPPHLQYQSPKSAGSPDSSLSGGHSKGGGSSPDAAGPSKSGRKRKSSAEVDDDDDDDDLDGHQPIKKTAHNMIEKRYRTNLNDKIAALRDSVPALRIMSKSARGEDTTEDREELHGLTPAHKLNKATVLSKATEYIRHLEKRNNRLLDENSTMQARIVAFEKLYLAGVLPTGMPQQSPAPMPYPQDTSFMSPPMVTPQTDPVTGMITLPEDMKRLITQQNLNAGRPYPVPGQQQQQQFIQNPALLRQQQIQQQQQQQQQGRPWNPYYGKMMLGSLAGLMLVEALVENEQSNETPEGRGLFAMPVSLLGSFVRSTHLSIGGHYISAGAMMAKLRLFSLLSFFGYLVLSYAVDMSVFGKSEKPKVASSAVRPAPSLASPIHVRRQAWLTAIQTVWVPRHNFFLEAAALMLKALKYTLRNVVGPQLYLTLFRLGEEQEAARVKAWATALDAQLAGGDVEINKSRLTLTLIASGTLPHSPQRLMLQALHIRLLLWQLTGSVPAANIFAAKLARSRWNEARQLNRILNSLHSEELPADEELPVHLSLLLEQDCDEVFSNDIIQRAHNLAWNKPTIYNVTGRIDGMDAVVDDAAVRSPMDAVAAWYSSLVLHRVLTESLPKKDPDRSPSASLATDIALAIELAPIGSNAQVRGLIARALLVDEKRGHNIAAAIQALGPSLSPDRYPQYSRGVPPLIDSPMNAIVPDPDAQMALRCAMATAQLQKFTAPPEGAFHVIDSILPDTDINDMSLLGCAAAFHLMERLNRHAVGRETCARSLERLAGTLRIWIGSSAGRKAGLEGAVRQRMVERCLGVTRSIVGMESDAGYASMEDDCEEDGDGC</sequence>
<accession>A0AA40EPZ9</accession>
<feature type="region of interest" description="Disordered" evidence="2">
    <location>
        <begin position="204"/>
        <end position="270"/>
    </location>
</feature>
<dbReference type="PROSITE" id="PS50888">
    <property type="entry name" value="BHLH"/>
    <property type="match status" value="1"/>
</dbReference>
<proteinExistence type="predicted"/>
<dbReference type="InterPro" id="IPR052099">
    <property type="entry name" value="Regulatory_TF_Diverse"/>
</dbReference>
<feature type="compositionally biased region" description="Low complexity" evidence="2">
    <location>
        <begin position="116"/>
        <end position="129"/>
    </location>
</feature>
<dbReference type="Proteomes" id="UP001172155">
    <property type="component" value="Unassembled WGS sequence"/>
</dbReference>
<evidence type="ECO:0000256" key="1">
    <source>
        <dbReference type="SAM" id="Coils"/>
    </source>
</evidence>
<keyword evidence="1" id="KW-0175">Coiled coil</keyword>
<name>A0AA40EPZ9_9PEZI</name>
<feature type="domain" description="BHLH" evidence="3">
    <location>
        <begin position="264"/>
        <end position="338"/>
    </location>
</feature>
<dbReference type="Pfam" id="PF00010">
    <property type="entry name" value="HLH"/>
    <property type="match status" value="1"/>
</dbReference>
<dbReference type="GO" id="GO:0032933">
    <property type="term" value="P:SREBP signaling pathway"/>
    <property type="evidence" value="ECO:0007669"/>
    <property type="project" value="InterPro"/>
</dbReference>
<feature type="compositionally biased region" description="Low complexity" evidence="2">
    <location>
        <begin position="23"/>
        <end position="35"/>
    </location>
</feature>
<dbReference type="PANTHER" id="PTHR47336">
    <property type="entry name" value="TRANSCRIPTION FACTOR HMS1-RELATED"/>
    <property type="match status" value="1"/>
</dbReference>
<protein>
    <recommendedName>
        <fullName evidence="3">BHLH domain-containing protein</fullName>
    </recommendedName>
</protein>
<comment type="caution">
    <text evidence="4">The sequence shown here is derived from an EMBL/GenBank/DDBJ whole genome shotgun (WGS) entry which is preliminary data.</text>
</comment>
<dbReference type="Gene3D" id="4.10.280.10">
    <property type="entry name" value="Helix-loop-helix DNA-binding domain"/>
    <property type="match status" value="1"/>
</dbReference>
<feature type="coiled-coil region" evidence="1">
    <location>
        <begin position="328"/>
        <end position="355"/>
    </location>
</feature>
<dbReference type="GO" id="GO:0046983">
    <property type="term" value="F:protein dimerization activity"/>
    <property type="evidence" value="ECO:0007669"/>
    <property type="project" value="InterPro"/>
</dbReference>
<dbReference type="AlphaFoldDB" id="A0AA40EPZ9"/>
<dbReference type="SUPFAM" id="SSF47459">
    <property type="entry name" value="HLH, helix-loop-helix DNA-binding domain"/>
    <property type="match status" value="1"/>
</dbReference>
<dbReference type="InterPro" id="IPR011598">
    <property type="entry name" value="bHLH_dom"/>
</dbReference>
<dbReference type="InterPro" id="IPR036638">
    <property type="entry name" value="HLH_DNA-bd_sf"/>
</dbReference>
<dbReference type="GO" id="GO:0045944">
    <property type="term" value="P:positive regulation of transcription by RNA polymerase II"/>
    <property type="evidence" value="ECO:0007669"/>
    <property type="project" value="InterPro"/>
</dbReference>
<keyword evidence="5" id="KW-1185">Reference proteome</keyword>
<evidence type="ECO:0000259" key="3">
    <source>
        <dbReference type="PROSITE" id="PS50888"/>
    </source>
</evidence>
<feature type="region of interest" description="Disordered" evidence="2">
    <location>
        <begin position="113"/>
        <end position="149"/>
    </location>
</feature>
<feature type="region of interest" description="Disordered" evidence="2">
    <location>
        <begin position="19"/>
        <end position="62"/>
    </location>
</feature>
<dbReference type="SMART" id="SM00353">
    <property type="entry name" value="HLH"/>
    <property type="match status" value="1"/>
</dbReference>
<dbReference type="EMBL" id="JAUKUD010000005">
    <property type="protein sequence ID" value="KAK0743373.1"/>
    <property type="molecule type" value="Genomic_DNA"/>
</dbReference>
<dbReference type="Pfam" id="PF09427">
    <property type="entry name" value="DUF2014"/>
    <property type="match status" value="1"/>
</dbReference>
<evidence type="ECO:0000256" key="2">
    <source>
        <dbReference type="SAM" id="MobiDB-lite"/>
    </source>
</evidence>
<feature type="compositionally biased region" description="Polar residues" evidence="2">
    <location>
        <begin position="205"/>
        <end position="216"/>
    </location>
</feature>
<dbReference type="InterPro" id="IPR019006">
    <property type="entry name" value="Sre1_C"/>
</dbReference>